<dbReference type="EMBL" id="CP159373">
    <property type="protein sequence ID" value="XCN73104.1"/>
    <property type="molecule type" value="Genomic_DNA"/>
</dbReference>
<accession>A0AAU8LW46</accession>
<proteinExistence type="predicted"/>
<name>A0AAU8LW46_9BACT</name>
<reference evidence="1" key="2">
    <citation type="submission" date="2024-06" db="EMBL/GenBank/DDBJ databases">
        <authorList>
            <person name="Plum-Jensen L.E."/>
            <person name="Schramm A."/>
            <person name="Marshall I.P.G."/>
        </authorList>
    </citation>
    <scope>NUCLEOTIDE SEQUENCE</scope>
    <source>
        <strain evidence="1">Rat1</strain>
    </source>
</reference>
<reference evidence="1" key="1">
    <citation type="journal article" date="2024" name="Syst. Appl. Microbiol.">
        <title>First single-strain enrichments of Electrothrix cable bacteria, description of E. aestuarii sp. nov. and E. rattekaaiensis sp. nov., and proposal of a cable bacteria taxonomy following the rules of the SeqCode.</title>
        <authorList>
            <person name="Plum-Jensen L.E."/>
            <person name="Schramm A."/>
            <person name="Marshall I.P.G."/>
        </authorList>
    </citation>
    <scope>NUCLEOTIDE SEQUENCE</scope>
    <source>
        <strain evidence="1">Rat1</strain>
    </source>
</reference>
<dbReference type="AlphaFoldDB" id="A0AAU8LW46"/>
<protein>
    <submittedName>
        <fullName evidence="1">Uncharacterized protein</fullName>
    </submittedName>
</protein>
<gene>
    <name evidence="1" type="ORF">Q3M24_23015</name>
</gene>
<evidence type="ECO:0000313" key="1">
    <source>
        <dbReference type="EMBL" id="XCN73104.1"/>
    </source>
</evidence>
<sequence length="821" mass="93333">MKEPQSISKKKEGDSDEFEFAGLRRQGLEYAQQLSGEIWTDYNLHDPGVTILEQLCFALTDLLYRTGYAVPDLLTDANGELDYTALGMYTPEEIFPSCPVTVHDYRSILFSEIPEIENVWLENISAGENPAGERQSPSGLYRVLVAPVLDIKKNQQAEQQLKAQIEEVYARHRNLCEDIEEIVVLRPVPCHLEATLRLDGTRNAEEILAAIYHQVHREVAARLKITPYTTLAAQERPEDLFNGPLLGGRVSGLHRTAKQGSVEHGTLFQLVKSIKGIERVDRFRLSLDRAEEERIRAAGERSCYRLIVPETAGQSQVLLSNHGRKINISWTRFRSTLEKLEHNDRALRGAQSRPEQLYSLPQGTYRNPGQYSSIQHLFPDCYGINVHGVPPHYPEEEKAAAAQLKAYLLAFEQIMADYLAQLEHIPRLFSREQDLRQSYYRQQLDSSQVPGIDKVLAPEAEEYFQAVQRRFDNYRDRKGRVLDYLLALYGERFTGVSLCNFNWYLESGELEDEIIAIKSRLLQQLVQINRNRSAAPNHLHPVWEDPANISGLQQKTALLLGWEEGSQNRSLIQVFRREGLHIIDDCCGMAMSDSGREGDDRLEPVPRLDLSQASMAELREKAGPLLPGGGSITSSLLRDGARLQAYGLAVHKKDHSVRVRLCSDTSGARWLPGRFADQDEATIAVNALRTLLIRLNQESEGVHIVEHILLRPAQEEAGGVEENEEYGNRISMVLPNWTPRCGNREFQLLVEETVRINCPAHIMPVFYWLNAAHMTEFEELFTHAMTKRRCRECQGGGKAASSKGLRRFLRRHEPVAEEQFW</sequence>
<dbReference type="KEGG" id="eaj:Q3M24_23015"/>
<organism evidence="1">
    <name type="scientific">Candidatus Electrothrix aestuarii</name>
    <dbReference type="NCBI Taxonomy" id="3062594"/>
    <lineage>
        <taxon>Bacteria</taxon>
        <taxon>Pseudomonadati</taxon>
        <taxon>Thermodesulfobacteriota</taxon>
        <taxon>Desulfobulbia</taxon>
        <taxon>Desulfobulbales</taxon>
        <taxon>Desulfobulbaceae</taxon>
        <taxon>Candidatus Electrothrix</taxon>
    </lineage>
</organism>